<keyword evidence="1" id="KW-0812">Transmembrane</keyword>
<feature type="transmembrane region" description="Helical" evidence="1">
    <location>
        <begin position="6"/>
        <end position="25"/>
    </location>
</feature>
<keyword evidence="3" id="KW-1185">Reference proteome</keyword>
<evidence type="ECO:0008006" key="4">
    <source>
        <dbReference type="Google" id="ProtNLM"/>
    </source>
</evidence>
<dbReference type="AlphaFoldDB" id="A0A0M0G190"/>
<protein>
    <recommendedName>
        <fullName evidence="4">DUF4760 domain-containing protein</fullName>
    </recommendedName>
</protein>
<organism evidence="2 3">
    <name type="scientific">Rossellomorea marisflavi</name>
    <dbReference type="NCBI Taxonomy" id="189381"/>
    <lineage>
        <taxon>Bacteria</taxon>
        <taxon>Bacillati</taxon>
        <taxon>Bacillota</taxon>
        <taxon>Bacilli</taxon>
        <taxon>Bacillales</taxon>
        <taxon>Bacillaceae</taxon>
        <taxon>Rossellomorea</taxon>
    </lineage>
</organism>
<dbReference type="RefSeq" id="WP_053429431.1">
    <property type="nucleotide sequence ID" value="NZ_LGUE01000006.1"/>
</dbReference>
<sequence length="157" mass="18919">MTWIDYTTLGVSVGTLLLLVYNSIISNKAKKKDRRISVVLEERRKMHNELFLHITSVLDIGRKSIEIIEMEQRQEMKWKLLNHKIFIWLNLNKENKFSEQLRSHCNEYVFWCASILEKEYDIQVDSYTWVADKNVQNIWVLIDKYIKNENELKKKLI</sequence>
<accession>A0A0M0G190</accession>
<evidence type="ECO:0000256" key="1">
    <source>
        <dbReference type="SAM" id="Phobius"/>
    </source>
</evidence>
<gene>
    <name evidence="2" type="ORF">AF331_17945</name>
</gene>
<evidence type="ECO:0000313" key="2">
    <source>
        <dbReference type="EMBL" id="KON83377.1"/>
    </source>
</evidence>
<keyword evidence="1" id="KW-0472">Membrane</keyword>
<comment type="caution">
    <text evidence="2">The sequence shown here is derived from an EMBL/GenBank/DDBJ whole genome shotgun (WGS) entry which is preliminary data.</text>
</comment>
<name>A0A0M0G190_9BACI</name>
<keyword evidence="1" id="KW-1133">Transmembrane helix</keyword>
<dbReference type="Proteomes" id="UP000037405">
    <property type="component" value="Unassembled WGS sequence"/>
</dbReference>
<dbReference type="EMBL" id="LGUE01000006">
    <property type="protein sequence ID" value="KON83377.1"/>
    <property type="molecule type" value="Genomic_DNA"/>
</dbReference>
<dbReference type="PATRIC" id="fig|189381.12.peg.3913"/>
<evidence type="ECO:0000313" key="3">
    <source>
        <dbReference type="Proteomes" id="UP000037405"/>
    </source>
</evidence>
<proteinExistence type="predicted"/>
<reference evidence="3" key="1">
    <citation type="submission" date="2015-07" db="EMBL/GenBank/DDBJ databases">
        <title>Fjat-14235 jcm11544.</title>
        <authorList>
            <person name="Liu B."/>
            <person name="Wang J."/>
            <person name="Zhu Y."/>
            <person name="Liu G."/>
            <person name="Chen Q."/>
            <person name="Chen Z."/>
            <person name="Lan J."/>
            <person name="Che J."/>
            <person name="Ge C."/>
            <person name="Shi H."/>
            <person name="Pan Z."/>
            <person name="Liu X."/>
        </authorList>
    </citation>
    <scope>NUCLEOTIDE SEQUENCE [LARGE SCALE GENOMIC DNA]</scope>
    <source>
        <strain evidence="3">JCM 11544</strain>
    </source>
</reference>